<protein>
    <recommendedName>
        <fullName evidence="8">Nuclear condensin complex subunit 3 C-terminal domain-containing protein</fullName>
    </recommendedName>
</protein>
<comment type="similarity">
    <text evidence="2">Belongs to the CND3 (condensin subunit 3) family.</text>
</comment>
<dbReference type="SUPFAM" id="SSF48371">
    <property type="entry name" value="ARM repeat"/>
    <property type="match status" value="1"/>
</dbReference>
<dbReference type="Pfam" id="PF12719">
    <property type="entry name" value="Cnd3"/>
    <property type="match status" value="1"/>
</dbReference>
<keyword evidence="3" id="KW-0158">Chromosome</keyword>
<evidence type="ECO:0000313" key="9">
    <source>
        <dbReference type="EMBL" id="CAK7338996.1"/>
    </source>
</evidence>
<evidence type="ECO:0000256" key="5">
    <source>
        <dbReference type="ARBA" id="ARBA00022776"/>
    </source>
</evidence>
<name>A0AAV1RRJ6_9ROSI</name>
<comment type="subcellular location">
    <subcellularLocation>
        <location evidence="1">Chromosome</location>
    </subcellularLocation>
</comment>
<proteinExistence type="inferred from homology"/>
<dbReference type="GO" id="GO:0007076">
    <property type="term" value="P:mitotic chromosome condensation"/>
    <property type="evidence" value="ECO:0007669"/>
    <property type="project" value="InterPro"/>
</dbReference>
<dbReference type="InterPro" id="IPR016024">
    <property type="entry name" value="ARM-type_fold"/>
</dbReference>
<organism evidence="9 10">
    <name type="scientific">Dovyalis caffra</name>
    <dbReference type="NCBI Taxonomy" id="77055"/>
    <lineage>
        <taxon>Eukaryota</taxon>
        <taxon>Viridiplantae</taxon>
        <taxon>Streptophyta</taxon>
        <taxon>Embryophyta</taxon>
        <taxon>Tracheophyta</taxon>
        <taxon>Spermatophyta</taxon>
        <taxon>Magnoliopsida</taxon>
        <taxon>eudicotyledons</taxon>
        <taxon>Gunneridae</taxon>
        <taxon>Pentapetalae</taxon>
        <taxon>rosids</taxon>
        <taxon>fabids</taxon>
        <taxon>Malpighiales</taxon>
        <taxon>Salicaceae</taxon>
        <taxon>Flacourtieae</taxon>
        <taxon>Dovyalis</taxon>
    </lineage>
</organism>
<dbReference type="GO" id="GO:0000796">
    <property type="term" value="C:condensin complex"/>
    <property type="evidence" value="ECO:0007669"/>
    <property type="project" value="InterPro"/>
</dbReference>
<dbReference type="EMBL" id="CAWUPB010001156">
    <property type="protein sequence ID" value="CAK7338996.1"/>
    <property type="molecule type" value="Genomic_DNA"/>
</dbReference>
<reference evidence="9 10" key="1">
    <citation type="submission" date="2024-01" db="EMBL/GenBank/DDBJ databases">
        <authorList>
            <person name="Waweru B."/>
        </authorList>
    </citation>
    <scope>NUCLEOTIDE SEQUENCE [LARGE SCALE GENOMIC DNA]</scope>
</reference>
<evidence type="ECO:0000256" key="1">
    <source>
        <dbReference type="ARBA" id="ARBA00004286"/>
    </source>
</evidence>
<accession>A0AAV1RRJ6</accession>
<dbReference type="InterPro" id="IPR011989">
    <property type="entry name" value="ARM-like"/>
</dbReference>
<keyword evidence="6" id="KW-0226">DNA condensation</keyword>
<evidence type="ECO:0000256" key="4">
    <source>
        <dbReference type="ARBA" id="ARBA00022618"/>
    </source>
</evidence>
<dbReference type="PANTHER" id="PTHR14418">
    <property type="entry name" value="CONDENSIN COMPLEX SUBUNIT 3-RELATED"/>
    <property type="match status" value="1"/>
</dbReference>
<dbReference type="InterPro" id="IPR027165">
    <property type="entry name" value="CND3"/>
</dbReference>
<dbReference type="PANTHER" id="PTHR14418:SF5">
    <property type="entry name" value="CONDENSIN COMPLEX SUBUNIT 3"/>
    <property type="match status" value="1"/>
</dbReference>
<dbReference type="Proteomes" id="UP001314170">
    <property type="component" value="Unassembled WGS sequence"/>
</dbReference>
<evidence type="ECO:0000256" key="3">
    <source>
        <dbReference type="ARBA" id="ARBA00022454"/>
    </source>
</evidence>
<dbReference type="InterPro" id="IPR025977">
    <property type="entry name" value="Cnd3_C"/>
</dbReference>
<evidence type="ECO:0000256" key="6">
    <source>
        <dbReference type="ARBA" id="ARBA00023067"/>
    </source>
</evidence>
<evidence type="ECO:0000256" key="2">
    <source>
        <dbReference type="ARBA" id="ARBA00006533"/>
    </source>
</evidence>
<dbReference type="Gene3D" id="1.25.10.10">
    <property type="entry name" value="Leucine-rich Repeat Variant"/>
    <property type="match status" value="1"/>
</dbReference>
<keyword evidence="10" id="KW-1185">Reference proteome</keyword>
<keyword evidence="5" id="KW-0498">Mitosis</keyword>
<comment type="caution">
    <text evidence="9">The sequence shown here is derived from an EMBL/GenBank/DDBJ whole genome shotgun (WGS) entry which is preliminary data.</text>
</comment>
<dbReference type="AlphaFoldDB" id="A0AAV1RRJ6"/>
<keyword evidence="7" id="KW-0131">Cell cycle</keyword>
<keyword evidence="4" id="KW-0132">Cell division</keyword>
<evidence type="ECO:0000259" key="8">
    <source>
        <dbReference type="Pfam" id="PF12719"/>
    </source>
</evidence>
<feature type="domain" description="Nuclear condensin complex subunit 3 C-terminal" evidence="8">
    <location>
        <begin position="586"/>
        <end position="813"/>
    </location>
</feature>
<gene>
    <name evidence="9" type="ORF">DCAF_LOCUS14044</name>
</gene>
<evidence type="ECO:0000313" key="10">
    <source>
        <dbReference type="Proteomes" id="UP001314170"/>
    </source>
</evidence>
<dbReference type="GO" id="GO:0000793">
    <property type="term" value="C:condensed chromosome"/>
    <property type="evidence" value="ECO:0007669"/>
    <property type="project" value="TreeGrafter"/>
</dbReference>
<sequence>MTREMDSTEKLIQKISKILDETKTSNATHTRKLKDLSLLLFSKKSPNQSQQIPTSSQFTSAFCKSLTPIFLFQRRFASAERVVKFVSVFAVSTMAHDGKENEGVGAAGDGFLEEFLRFLMTSSLAANKSVRFRACQIISEIILRLPDDAEVSDALWDEVIEFMKLRVGDKVPAIRTFAVRALSRFANDTENSDILDLFLEVLPLEQNAEVRKTIVLALPPSNATSPAIIDCTLDVSESVRKAAYCVLANKFPLQSLSIKLRTVILQRGLADRSEAVSKECLKLMRDEWLSKCCNDDPIELLKYLDVETYELVGESVMEALLKDGLIKLHGDQSIRQYILSTFGENGEEPEYCSVRIQLMEPEFALYWKTEFSEDTSTLKGCGYSLEPLLDVYGERFLVEEDISTPIIILLWVSADPNSLLEWLGMVKGSDAATTMGTEAAVYAAEASDNNDLLERILPATVSDYVVLVKAHIDAGPNYRFASRQLLLLGAMLDFSDSTSRKVASAFVKDLLHRPLDHELDDEGSKVIIGDGINLGGDREWAGAVSSLAKKVHAAAGEFEEVFVAVVEELARPCRERTADFMQWLHSLAVTGLLLENAKSFYWLQGKAIEPIELLQSLLLPGAKHVHLDVQRVAIRCLGLFGLLEKKPSEELLKQLRLSFAKGPAPVSIMACKALIDLAMWHGPQEVDEAIGLDHSSKFQDGKMAFDFVDFSDADENLNVELLDLLYAGFDRNDWGDVETEENETVQAALGEGFAKILLLSENYPSIPTALRPLLLAKLIKLYFSNETKDLQRLKQCLSVFFEHYPSLSANHKASL</sequence>
<evidence type="ECO:0000256" key="7">
    <source>
        <dbReference type="ARBA" id="ARBA00023306"/>
    </source>
</evidence>
<dbReference type="GO" id="GO:0051301">
    <property type="term" value="P:cell division"/>
    <property type="evidence" value="ECO:0007669"/>
    <property type="project" value="UniProtKB-KW"/>
</dbReference>